<evidence type="ECO:0000256" key="13">
    <source>
        <dbReference type="PIRNR" id="PIRNR001365"/>
    </source>
</evidence>
<feature type="site" description="Part of a proton relay during catalysis" evidence="12">
    <location>
        <position position="49"/>
    </location>
</feature>
<evidence type="ECO:0000256" key="1">
    <source>
        <dbReference type="ARBA" id="ARBA00003294"/>
    </source>
</evidence>
<keyword evidence="10 12" id="KW-0704">Schiff base</keyword>
<keyword evidence="6 12" id="KW-0028">Amino-acid biosynthesis</keyword>
<keyword evidence="15" id="KW-1185">Reference proteome</keyword>
<reference evidence="15" key="1">
    <citation type="journal article" date="2019" name="Int. J. Syst. Evol. Microbiol.">
        <title>The Global Catalogue of Microorganisms (GCM) 10K type strain sequencing project: providing services to taxonomists for standard genome sequencing and annotation.</title>
        <authorList>
            <consortium name="The Broad Institute Genomics Platform"/>
            <consortium name="The Broad Institute Genome Sequencing Center for Infectious Disease"/>
            <person name="Wu L."/>
            <person name="Ma J."/>
        </authorList>
    </citation>
    <scope>NUCLEOTIDE SEQUENCE [LARGE SCALE GENOMIC DNA]</scope>
    <source>
        <strain evidence="15">CGMCC 1.18575</strain>
    </source>
</reference>
<evidence type="ECO:0000256" key="9">
    <source>
        <dbReference type="ARBA" id="ARBA00023239"/>
    </source>
</evidence>
<feature type="active site" description="Schiff-base intermediate with substrate" evidence="12">
    <location>
        <position position="168"/>
    </location>
</feature>
<dbReference type="PROSITE" id="PS00665">
    <property type="entry name" value="DHDPS_1"/>
    <property type="match status" value="1"/>
</dbReference>
<dbReference type="SMART" id="SM01130">
    <property type="entry name" value="DHDPS"/>
    <property type="match status" value="1"/>
</dbReference>
<evidence type="ECO:0000256" key="10">
    <source>
        <dbReference type="ARBA" id="ARBA00023270"/>
    </source>
</evidence>
<accession>A0ABW0HXU3</accession>
<evidence type="ECO:0000256" key="11">
    <source>
        <dbReference type="ARBA" id="ARBA00047836"/>
    </source>
</evidence>
<comment type="caution">
    <text evidence="12">Was originally thought to be a dihydrodipicolinate synthase (DHDPS), catalyzing the condensation of (S)-aspartate-beta-semialdehyde [(S)-ASA] and pyruvate to dihydrodipicolinate (DHDP). However, it was shown in E.coli that the product of the enzymatic reaction is not dihydrodipicolinate but in fact (4S)-4-hydroxy-2,3,4,5-tetrahydro-(2S)-dipicolinic acid (HTPA), and that the consecutive dehydration reaction leading to DHDP is not spontaneous but catalyzed by DapB.</text>
</comment>
<dbReference type="GO" id="GO:0008840">
    <property type="term" value="F:4-hydroxy-tetrahydrodipicolinate synthase activity"/>
    <property type="evidence" value="ECO:0007669"/>
    <property type="project" value="UniProtKB-EC"/>
</dbReference>
<dbReference type="NCBIfam" id="TIGR00674">
    <property type="entry name" value="dapA"/>
    <property type="match status" value="1"/>
</dbReference>
<keyword evidence="5 12" id="KW-0963">Cytoplasm</keyword>
<comment type="pathway">
    <text evidence="2 12">Amino-acid biosynthesis; L-lysine biosynthesis via DAP pathway; (S)-tetrahydrodipicolinate from L-aspartate: step 3/4.</text>
</comment>
<dbReference type="InterPro" id="IPR005263">
    <property type="entry name" value="DapA"/>
</dbReference>
<dbReference type="InterPro" id="IPR002220">
    <property type="entry name" value="DapA-like"/>
</dbReference>
<dbReference type="PIRSF" id="PIRSF001365">
    <property type="entry name" value="DHDPS"/>
    <property type="match status" value="1"/>
</dbReference>
<feature type="active site" description="Proton donor/acceptor" evidence="12">
    <location>
        <position position="140"/>
    </location>
</feature>
<evidence type="ECO:0000256" key="12">
    <source>
        <dbReference type="HAMAP-Rule" id="MF_00418"/>
    </source>
</evidence>
<proteinExistence type="inferred from homology"/>
<evidence type="ECO:0000256" key="7">
    <source>
        <dbReference type="ARBA" id="ARBA00022915"/>
    </source>
</evidence>
<dbReference type="EMBL" id="JBHSMI010000025">
    <property type="protein sequence ID" value="MFC5403852.1"/>
    <property type="molecule type" value="Genomic_DNA"/>
</dbReference>
<protein>
    <recommendedName>
        <fullName evidence="4 12">4-hydroxy-tetrahydrodipicolinate synthase</fullName>
        <shortName evidence="12">HTPA synthase</shortName>
        <ecNumber evidence="4 12">4.3.3.7</ecNumber>
    </recommendedName>
</protein>
<dbReference type="RefSeq" id="WP_378133600.1">
    <property type="nucleotide sequence ID" value="NZ_JBHSMI010000025.1"/>
</dbReference>
<name>A0ABW0HXU3_9BACL</name>
<comment type="subcellular location">
    <subcellularLocation>
        <location evidence="12">Cytoplasm</location>
    </subcellularLocation>
</comment>
<dbReference type="Gene3D" id="3.20.20.70">
    <property type="entry name" value="Aldolase class I"/>
    <property type="match status" value="1"/>
</dbReference>
<dbReference type="InterPro" id="IPR020624">
    <property type="entry name" value="Schiff_base-form_aldolases_CS"/>
</dbReference>
<dbReference type="InterPro" id="IPR013785">
    <property type="entry name" value="Aldolase_TIM"/>
</dbReference>
<dbReference type="PANTHER" id="PTHR12128:SF66">
    <property type="entry name" value="4-HYDROXY-2-OXOGLUTARATE ALDOLASE, MITOCHONDRIAL"/>
    <property type="match status" value="1"/>
</dbReference>
<evidence type="ECO:0000256" key="2">
    <source>
        <dbReference type="ARBA" id="ARBA00005120"/>
    </source>
</evidence>
<organism evidence="14 15">
    <name type="scientific">Cohnella soli</name>
    <dbReference type="NCBI Taxonomy" id="425005"/>
    <lineage>
        <taxon>Bacteria</taxon>
        <taxon>Bacillati</taxon>
        <taxon>Bacillota</taxon>
        <taxon>Bacilli</taxon>
        <taxon>Bacillales</taxon>
        <taxon>Paenibacillaceae</taxon>
        <taxon>Cohnella</taxon>
    </lineage>
</organism>
<keyword evidence="7 12" id="KW-0220">Diaminopimelate biosynthesis</keyword>
<dbReference type="Proteomes" id="UP001596113">
    <property type="component" value="Unassembled WGS sequence"/>
</dbReference>
<evidence type="ECO:0000256" key="3">
    <source>
        <dbReference type="ARBA" id="ARBA00007592"/>
    </source>
</evidence>
<keyword evidence="8 12" id="KW-0457">Lysine biosynthesis</keyword>
<evidence type="ECO:0000256" key="5">
    <source>
        <dbReference type="ARBA" id="ARBA00022490"/>
    </source>
</evidence>
<evidence type="ECO:0000256" key="6">
    <source>
        <dbReference type="ARBA" id="ARBA00022605"/>
    </source>
</evidence>
<comment type="subunit">
    <text evidence="12">Homotetramer; dimer of dimers.</text>
</comment>
<comment type="caution">
    <text evidence="14">The sequence shown here is derived from an EMBL/GenBank/DDBJ whole genome shotgun (WGS) entry which is preliminary data.</text>
</comment>
<dbReference type="SUPFAM" id="SSF51569">
    <property type="entry name" value="Aldolase"/>
    <property type="match status" value="1"/>
</dbReference>
<sequence length="291" mass="31879">MLREEDVRGIFVPVVTPFSMNGDLDEESYDRYLENLLTHDIQGLVINGTTGEAPTVLWEEVHNLVCRTKSVIARKGISIPIVVGTGTNDTRSTVERTVLAKEIGADAALIVVPYYSRPSQAGILEHYRRAAQTGLPIIAYEVPYRTSVRISADTAEEILALDGVIGMKDSSGGTELISALKQRGVTKPILCGEDAYFLGWLRQGAAGGILAAANLRTEMFIETYRQFRDGNTALATSAFDSLTQLIDHLFRESNPAPLKWLLSHQGLLDSDTLRLPLLPISEGLRNQLSVI</sequence>
<comment type="function">
    <text evidence="1 12">Catalyzes the condensation of (S)-aspartate-beta-semialdehyde [(S)-ASA] and pyruvate to 4-hydroxy-tetrahydrodipicolinate (HTPA).</text>
</comment>
<keyword evidence="9 12" id="KW-0456">Lyase</keyword>
<dbReference type="Pfam" id="PF00701">
    <property type="entry name" value="DHDPS"/>
    <property type="match status" value="1"/>
</dbReference>
<evidence type="ECO:0000313" key="15">
    <source>
        <dbReference type="Proteomes" id="UP001596113"/>
    </source>
</evidence>
<dbReference type="EC" id="4.3.3.7" evidence="4 12"/>
<evidence type="ECO:0000256" key="8">
    <source>
        <dbReference type="ARBA" id="ARBA00023154"/>
    </source>
</evidence>
<gene>
    <name evidence="12 14" type="primary">dapA</name>
    <name evidence="14" type="ORF">ACFPOF_13995</name>
</gene>
<comment type="similarity">
    <text evidence="3 12 13">Belongs to the DapA family.</text>
</comment>
<dbReference type="HAMAP" id="MF_00418">
    <property type="entry name" value="DapA"/>
    <property type="match status" value="1"/>
</dbReference>
<feature type="binding site" evidence="12">
    <location>
        <position position="50"/>
    </location>
    <ligand>
        <name>pyruvate</name>
        <dbReference type="ChEBI" id="CHEBI:15361"/>
    </ligand>
</feature>
<dbReference type="PANTHER" id="PTHR12128">
    <property type="entry name" value="DIHYDRODIPICOLINATE SYNTHASE"/>
    <property type="match status" value="1"/>
</dbReference>
<feature type="binding site" evidence="12">
    <location>
        <position position="209"/>
    </location>
    <ligand>
        <name>pyruvate</name>
        <dbReference type="ChEBI" id="CHEBI:15361"/>
    </ligand>
</feature>
<dbReference type="PRINTS" id="PR00146">
    <property type="entry name" value="DHPICSNTHASE"/>
</dbReference>
<evidence type="ECO:0000313" key="14">
    <source>
        <dbReference type="EMBL" id="MFC5403852.1"/>
    </source>
</evidence>
<feature type="site" description="Part of a proton relay during catalysis" evidence="12">
    <location>
        <position position="115"/>
    </location>
</feature>
<comment type="catalytic activity">
    <reaction evidence="11 12">
        <text>L-aspartate 4-semialdehyde + pyruvate = (2S,4S)-4-hydroxy-2,3,4,5-tetrahydrodipicolinate + H2O + H(+)</text>
        <dbReference type="Rhea" id="RHEA:34171"/>
        <dbReference type="ChEBI" id="CHEBI:15361"/>
        <dbReference type="ChEBI" id="CHEBI:15377"/>
        <dbReference type="ChEBI" id="CHEBI:15378"/>
        <dbReference type="ChEBI" id="CHEBI:67139"/>
        <dbReference type="ChEBI" id="CHEBI:537519"/>
        <dbReference type="EC" id="4.3.3.7"/>
    </reaction>
</comment>
<evidence type="ECO:0000256" key="4">
    <source>
        <dbReference type="ARBA" id="ARBA00012086"/>
    </source>
</evidence>